<evidence type="ECO:0000313" key="2">
    <source>
        <dbReference type="Proteomes" id="UP000308600"/>
    </source>
</evidence>
<keyword evidence="2" id="KW-1185">Reference proteome</keyword>
<protein>
    <submittedName>
        <fullName evidence="1">Uncharacterized protein</fullName>
    </submittedName>
</protein>
<proteinExistence type="predicted"/>
<reference evidence="1 2" key="1">
    <citation type="journal article" date="2019" name="Nat. Ecol. Evol.">
        <title>Megaphylogeny resolves global patterns of mushroom evolution.</title>
        <authorList>
            <person name="Varga T."/>
            <person name="Krizsan K."/>
            <person name="Foldi C."/>
            <person name="Dima B."/>
            <person name="Sanchez-Garcia M."/>
            <person name="Sanchez-Ramirez S."/>
            <person name="Szollosi G.J."/>
            <person name="Szarkandi J.G."/>
            <person name="Papp V."/>
            <person name="Albert L."/>
            <person name="Andreopoulos W."/>
            <person name="Angelini C."/>
            <person name="Antonin V."/>
            <person name="Barry K.W."/>
            <person name="Bougher N.L."/>
            <person name="Buchanan P."/>
            <person name="Buyck B."/>
            <person name="Bense V."/>
            <person name="Catcheside P."/>
            <person name="Chovatia M."/>
            <person name="Cooper J."/>
            <person name="Damon W."/>
            <person name="Desjardin D."/>
            <person name="Finy P."/>
            <person name="Geml J."/>
            <person name="Haridas S."/>
            <person name="Hughes K."/>
            <person name="Justo A."/>
            <person name="Karasinski D."/>
            <person name="Kautmanova I."/>
            <person name="Kiss B."/>
            <person name="Kocsube S."/>
            <person name="Kotiranta H."/>
            <person name="LaButti K.M."/>
            <person name="Lechner B.E."/>
            <person name="Liimatainen K."/>
            <person name="Lipzen A."/>
            <person name="Lukacs Z."/>
            <person name="Mihaltcheva S."/>
            <person name="Morgado L.N."/>
            <person name="Niskanen T."/>
            <person name="Noordeloos M.E."/>
            <person name="Ohm R.A."/>
            <person name="Ortiz-Santana B."/>
            <person name="Ovrebo C."/>
            <person name="Racz N."/>
            <person name="Riley R."/>
            <person name="Savchenko A."/>
            <person name="Shiryaev A."/>
            <person name="Soop K."/>
            <person name="Spirin V."/>
            <person name="Szebenyi C."/>
            <person name="Tomsovsky M."/>
            <person name="Tulloss R.E."/>
            <person name="Uehling J."/>
            <person name="Grigoriev I.V."/>
            <person name="Vagvolgyi C."/>
            <person name="Papp T."/>
            <person name="Martin F.M."/>
            <person name="Miettinen O."/>
            <person name="Hibbett D.S."/>
            <person name="Nagy L.G."/>
        </authorList>
    </citation>
    <scope>NUCLEOTIDE SEQUENCE [LARGE SCALE GENOMIC DNA]</scope>
    <source>
        <strain evidence="1 2">NL-1719</strain>
    </source>
</reference>
<gene>
    <name evidence="1" type="ORF">BDN72DRAFT_831902</name>
</gene>
<evidence type="ECO:0000313" key="1">
    <source>
        <dbReference type="EMBL" id="TFK75598.1"/>
    </source>
</evidence>
<name>A0ACD3BBY8_9AGAR</name>
<accession>A0ACD3BBY8</accession>
<dbReference type="EMBL" id="ML208262">
    <property type="protein sequence ID" value="TFK75598.1"/>
    <property type="molecule type" value="Genomic_DNA"/>
</dbReference>
<organism evidence="1 2">
    <name type="scientific">Pluteus cervinus</name>
    <dbReference type="NCBI Taxonomy" id="181527"/>
    <lineage>
        <taxon>Eukaryota</taxon>
        <taxon>Fungi</taxon>
        <taxon>Dikarya</taxon>
        <taxon>Basidiomycota</taxon>
        <taxon>Agaricomycotina</taxon>
        <taxon>Agaricomycetes</taxon>
        <taxon>Agaricomycetidae</taxon>
        <taxon>Agaricales</taxon>
        <taxon>Pluteineae</taxon>
        <taxon>Pluteaceae</taxon>
        <taxon>Pluteus</taxon>
    </lineage>
</organism>
<sequence length="467" mass="53097">MGRAALVLSWVCHYWRLVALSNQNLWGAIDFKKLDWVQESLTRCRVSGLSIHLTGLWKDLSLIVPHILAELPRIKVLQLESQLYDSPERPIPLDERWSQPTSRLTDLSLSNFTIPDGLSASTAPALRRLSLEYCSFDVARLRGFNLIELSLTENQEGFEPEEILDELEHLPELEMLTLEEVMYEGTSPLSDRISLPRLRYLSIGCPCDTLLCFLDSIFVPNDIGLNIMSKSTTNMSSVIIALRNCHGGDQWSITIAAIRWINEYFISFDMTRVISTGESRPTDICFSWEWDVGTEEAHEVDRIFTSFDISLLVDLELSSHVSDPPSEIWTNLFNSAFALRKLLVAGGYSNSLISALVPPEGRSLWPNNLDSEALVHGGPNEWFQCCKFPRLQTLELQRRNPHYCWHDSELGPWPGTGAAFAKLMHIRNIFGLRLTTVVIAEYELPAEVLQSLGQCADQFQYNNFEWE</sequence>
<dbReference type="Proteomes" id="UP000308600">
    <property type="component" value="Unassembled WGS sequence"/>
</dbReference>